<feature type="domain" description="AB hydrolase-1" evidence="1">
    <location>
        <begin position="35"/>
        <end position="135"/>
    </location>
</feature>
<proteinExistence type="predicted"/>
<sequence>MPFVKVTTSTGWINFHYNICTPLSENADRIDPSLPVVLFFHAMAIPSIFHSQFCDPALRSFNLVTFDLRWHGHTTSTRAKEPYGQENAAEDVKALIDVLQLPPCHFVAIDIGTLMAMQVAIENPKQVLSLTLISHVCLEELPDIQEGRAELFRTCSSLIPEVRVDTAIGYMQYAFSNKITFLGQATYDFMLPFALENWDDEHYLEHKIASFEIFVHRKAQTQEALSRLSCPVKLVYGTASLAYPPSYTKRLYLDLKAAGVQASMLEVPHAPHYLSLDHSDEINPVIYDFIVENSQGKTIRTPSRSNYISPWDGVLRACGWDPSRQNALDDDIFTVSWPPNPHMKMLQT</sequence>
<accession>A0A9P5U352</accession>
<dbReference type="PANTHER" id="PTHR43433:SF5">
    <property type="entry name" value="AB HYDROLASE-1 DOMAIN-CONTAINING PROTEIN"/>
    <property type="match status" value="1"/>
</dbReference>
<protein>
    <submittedName>
        <fullName evidence="2">Alpha/Beta hydrolase protein</fullName>
    </submittedName>
</protein>
<dbReference type="Proteomes" id="UP000772434">
    <property type="component" value="Unassembled WGS sequence"/>
</dbReference>
<name>A0A9P5U352_9AGAR</name>
<dbReference type="Gene3D" id="3.40.50.1820">
    <property type="entry name" value="alpha/beta hydrolase"/>
    <property type="match status" value="1"/>
</dbReference>
<dbReference type="SUPFAM" id="SSF53474">
    <property type="entry name" value="alpha/beta-Hydrolases"/>
    <property type="match status" value="1"/>
</dbReference>
<dbReference type="Pfam" id="PF00561">
    <property type="entry name" value="Abhydrolase_1"/>
    <property type="match status" value="1"/>
</dbReference>
<dbReference type="AlphaFoldDB" id="A0A9P5U352"/>
<dbReference type="InterPro" id="IPR050471">
    <property type="entry name" value="AB_hydrolase"/>
</dbReference>
<dbReference type="EMBL" id="JADNRY010000128">
    <property type="protein sequence ID" value="KAF9064232.1"/>
    <property type="molecule type" value="Genomic_DNA"/>
</dbReference>
<reference evidence="2" key="1">
    <citation type="submission" date="2020-11" db="EMBL/GenBank/DDBJ databases">
        <authorList>
            <consortium name="DOE Joint Genome Institute"/>
            <person name="Ahrendt S."/>
            <person name="Riley R."/>
            <person name="Andreopoulos W."/>
            <person name="Labutti K."/>
            <person name="Pangilinan J."/>
            <person name="Ruiz-Duenas F.J."/>
            <person name="Barrasa J.M."/>
            <person name="Sanchez-Garcia M."/>
            <person name="Camarero S."/>
            <person name="Miyauchi S."/>
            <person name="Serrano A."/>
            <person name="Linde D."/>
            <person name="Babiker R."/>
            <person name="Drula E."/>
            <person name="Ayuso-Fernandez I."/>
            <person name="Pacheco R."/>
            <person name="Padilla G."/>
            <person name="Ferreira P."/>
            <person name="Barriuso J."/>
            <person name="Kellner H."/>
            <person name="Castanera R."/>
            <person name="Alfaro M."/>
            <person name="Ramirez L."/>
            <person name="Pisabarro A.G."/>
            <person name="Kuo A."/>
            <person name="Tritt A."/>
            <person name="Lipzen A."/>
            <person name="He G."/>
            <person name="Yan M."/>
            <person name="Ng V."/>
            <person name="Cullen D."/>
            <person name="Martin F."/>
            <person name="Rosso M.-N."/>
            <person name="Henrissat B."/>
            <person name="Hibbett D."/>
            <person name="Martinez A.T."/>
            <person name="Grigoriev I.V."/>
        </authorList>
    </citation>
    <scope>NUCLEOTIDE SEQUENCE</scope>
    <source>
        <strain evidence="2">AH 40177</strain>
    </source>
</reference>
<dbReference type="PANTHER" id="PTHR43433">
    <property type="entry name" value="HYDROLASE, ALPHA/BETA FOLD FAMILY PROTEIN"/>
    <property type="match status" value="1"/>
</dbReference>
<evidence type="ECO:0000313" key="2">
    <source>
        <dbReference type="EMBL" id="KAF9064232.1"/>
    </source>
</evidence>
<evidence type="ECO:0000259" key="1">
    <source>
        <dbReference type="Pfam" id="PF00561"/>
    </source>
</evidence>
<evidence type="ECO:0000313" key="3">
    <source>
        <dbReference type="Proteomes" id="UP000772434"/>
    </source>
</evidence>
<comment type="caution">
    <text evidence="2">The sequence shown here is derived from an EMBL/GenBank/DDBJ whole genome shotgun (WGS) entry which is preliminary data.</text>
</comment>
<dbReference type="OrthoDB" id="19657at2759"/>
<keyword evidence="3" id="KW-1185">Reference proteome</keyword>
<keyword evidence="2" id="KW-0378">Hydrolase</keyword>
<dbReference type="InterPro" id="IPR000073">
    <property type="entry name" value="AB_hydrolase_1"/>
</dbReference>
<organism evidence="2 3">
    <name type="scientific">Rhodocollybia butyracea</name>
    <dbReference type="NCBI Taxonomy" id="206335"/>
    <lineage>
        <taxon>Eukaryota</taxon>
        <taxon>Fungi</taxon>
        <taxon>Dikarya</taxon>
        <taxon>Basidiomycota</taxon>
        <taxon>Agaricomycotina</taxon>
        <taxon>Agaricomycetes</taxon>
        <taxon>Agaricomycetidae</taxon>
        <taxon>Agaricales</taxon>
        <taxon>Marasmiineae</taxon>
        <taxon>Omphalotaceae</taxon>
        <taxon>Rhodocollybia</taxon>
    </lineage>
</organism>
<dbReference type="InterPro" id="IPR029058">
    <property type="entry name" value="AB_hydrolase_fold"/>
</dbReference>
<gene>
    <name evidence="2" type="ORF">BDP27DRAFT_1426079</name>
</gene>
<dbReference type="GO" id="GO:0016787">
    <property type="term" value="F:hydrolase activity"/>
    <property type="evidence" value="ECO:0007669"/>
    <property type="project" value="UniProtKB-KW"/>
</dbReference>